<evidence type="ECO:0000313" key="9">
    <source>
        <dbReference type="EMBL" id="MEJ5946966.1"/>
    </source>
</evidence>
<dbReference type="InterPro" id="IPR023232">
    <property type="entry name" value="Glyco_hydro_2_AS"/>
</dbReference>
<evidence type="ECO:0000256" key="1">
    <source>
        <dbReference type="ARBA" id="ARBA00001412"/>
    </source>
</evidence>
<dbReference type="InterPro" id="IPR006103">
    <property type="entry name" value="Glyco_hydro_2_cat"/>
</dbReference>
<dbReference type="SUPFAM" id="SSF49785">
    <property type="entry name" value="Galactose-binding domain-like"/>
    <property type="match status" value="1"/>
</dbReference>
<dbReference type="PRINTS" id="PR00132">
    <property type="entry name" value="GLHYDRLASE2"/>
</dbReference>
<dbReference type="EMBL" id="JBBIAA010000045">
    <property type="protein sequence ID" value="MEJ5946966.1"/>
    <property type="molecule type" value="Genomic_DNA"/>
</dbReference>
<dbReference type="Gene3D" id="2.60.120.260">
    <property type="entry name" value="Galactose-binding domain-like"/>
    <property type="match status" value="1"/>
</dbReference>
<name>A0ABU8RPR6_9ACTN</name>
<keyword evidence="5" id="KW-0326">Glycosidase</keyword>
<dbReference type="PANTHER" id="PTHR46323:SF2">
    <property type="entry name" value="BETA-GALACTOSIDASE"/>
    <property type="match status" value="1"/>
</dbReference>
<comment type="caution">
    <text evidence="9">The sequence shown here is derived from an EMBL/GenBank/DDBJ whole genome shotgun (WGS) entry which is preliminary data.</text>
</comment>
<dbReference type="Proteomes" id="UP001387100">
    <property type="component" value="Unassembled WGS sequence"/>
</dbReference>
<comment type="similarity">
    <text evidence="2">Belongs to the glycosyl hydrolase 2 family.</text>
</comment>
<feature type="domain" description="Glycosyl hydrolases family 2 sugar binding" evidence="8">
    <location>
        <begin position="47"/>
        <end position="224"/>
    </location>
</feature>
<evidence type="ECO:0000259" key="8">
    <source>
        <dbReference type="Pfam" id="PF02837"/>
    </source>
</evidence>
<dbReference type="RefSeq" id="WP_339576339.1">
    <property type="nucleotide sequence ID" value="NZ_JBBIAA010000045.1"/>
</dbReference>
<keyword evidence="4 9" id="KW-0378">Hydrolase</keyword>
<comment type="catalytic activity">
    <reaction evidence="1">
        <text>Hydrolysis of terminal non-reducing beta-D-galactose residues in beta-D-galactosides.</text>
        <dbReference type="EC" id="3.2.1.23"/>
    </reaction>
</comment>
<dbReference type="Gene3D" id="3.20.20.80">
    <property type="entry name" value="Glycosidases"/>
    <property type="match status" value="1"/>
</dbReference>
<evidence type="ECO:0000256" key="2">
    <source>
        <dbReference type="ARBA" id="ARBA00007401"/>
    </source>
</evidence>
<dbReference type="PANTHER" id="PTHR46323">
    <property type="entry name" value="BETA-GALACTOSIDASE"/>
    <property type="match status" value="1"/>
</dbReference>
<dbReference type="Pfam" id="PF02836">
    <property type="entry name" value="Glyco_hydro_2_C"/>
    <property type="match status" value="1"/>
</dbReference>
<keyword evidence="10" id="KW-1185">Reference proteome</keyword>
<dbReference type="InterPro" id="IPR006104">
    <property type="entry name" value="Glyco_hydro_2_N"/>
</dbReference>
<dbReference type="Pfam" id="PF02837">
    <property type="entry name" value="Glyco_hydro_2_N"/>
    <property type="match status" value="1"/>
</dbReference>
<evidence type="ECO:0000259" key="7">
    <source>
        <dbReference type="Pfam" id="PF02836"/>
    </source>
</evidence>
<reference evidence="9 10" key="1">
    <citation type="journal article" date="2017" name="Int. J. Syst. Evol. Microbiol.">
        <title>Pseudokineococcus basanitobsidens sp. nov., isolated from volcanic rock.</title>
        <authorList>
            <person name="Lee D.W."/>
            <person name="Park M.Y."/>
            <person name="Kim J.J."/>
            <person name="Kim B.S."/>
        </authorList>
    </citation>
    <scope>NUCLEOTIDE SEQUENCE [LARGE SCALE GENOMIC DNA]</scope>
    <source>
        <strain evidence="9 10">DSM 103726</strain>
    </source>
</reference>
<feature type="domain" description="Glycoside hydrolase family 2 catalytic" evidence="7">
    <location>
        <begin position="317"/>
        <end position="549"/>
    </location>
</feature>
<dbReference type="InterPro" id="IPR006101">
    <property type="entry name" value="Glyco_hydro_2"/>
</dbReference>
<evidence type="ECO:0000256" key="4">
    <source>
        <dbReference type="ARBA" id="ARBA00022801"/>
    </source>
</evidence>
<dbReference type="EC" id="3.2.1.23" evidence="3"/>
<dbReference type="PROSITE" id="PS00608">
    <property type="entry name" value="GLYCOSYL_HYDROL_F2_2"/>
    <property type="match status" value="1"/>
</dbReference>
<evidence type="ECO:0000256" key="6">
    <source>
        <dbReference type="SAM" id="MobiDB-lite"/>
    </source>
</evidence>
<dbReference type="GO" id="GO:0016787">
    <property type="term" value="F:hydrolase activity"/>
    <property type="evidence" value="ECO:0007669"/>
    <property type="project" value="UniProtKB-KW"/>
</dbReference>
<feature type="region of interest" description="Disordered" evidence="6">
    <location>
        <begin position="1"/>
        <end position="33"/>
    </location>
</feature>
<dbReference type="InterPro" id="IPR036156">
    <property type="entry name" value="Beta-gal/glucu_dom_sf"/>
</dbReference>
<sequence length="554" mass="60846">MTSPRPLPTTTTGGPVLPAHLEDPAPGSGRRCAPRARVRTDAPELDLSGTWAFRLWPTAAGGGEDDGALAALSEPGTDVGAWDEIPVPSHWVLHGDGAWGRPWYTNVQYPFPVDPPHVPTENPTADHRRTFEVPDEAAWTGAARHLLRLDGVESAWRAWLNGVEVGTGTGSRLAQELDVTGLVRAGENALLLRVHQWSAASYLEDQDQWWLPGVFREVSLLARPAGSLDDVSLLAEYDHRAGAGRLDVRVDAADDAFPVVLRVPELGVEQTWASAAEVAPVDVAAVEPWSAEVPRLHDVEVASRGETVSLRAGFRTVRVEGDRFLVNGRRVVFRGVNRHEIAADRGRVFDEAHAREDLALMKRHGVDAIRTSHYPPHPRLLDLMDELGFWVVLENDLETHGFELNGWRGNPSDDPCWEAAYVHRVRRTVGRDRNHACVVLWSLGNEAGTGRNLAAAAAEVRRLDPSRPVHYEGDHEGAYTDVYSRMYPTLEEVEAIGSDDPGVGPVAWAGPAVSRRLRSMPFLMCEYVHAMGNGPGAVAEYDALTRRFPWARGQ</sequence>
<dbReference type="SUPFAM" id="SSF51445">
    <property type="entry name" value="(Trans)glycosidases"/>
    <property type="match status" value="1"/>
</dbReference>
<feature type="non-terminal residue" evidence="9">
    <location>
        <position position="554"/>
    </location>
</feature>
<dbReference type="InterPro" id="IPR008979">
    <property type="entry name" value="Galactose-bd-like_sf"/>
</dbReference>
<evidence type="ECO:0000256" key="3">
    <source>
        <dbReference type="ARBA" id="ARBA00012756"/>
    </source>
</evidence>
<dbReference type="InterPro" id="IPR017853">
    <property type="entry name" value="GH"/>
</dbReference>
<organism evidence="9 10">
    <name type="scientific">Pseudokineococcus basanitobsidens</name>
    <dbReference type="NCBI Taxonomy" id="1926649"/>
    <lineage>
        <taxon>Bacteria</taxon>
        <taxon>Bacillati</taxon>
        <taxon>Actinomycetota</taxon>
        <taxon>Actinomycetes</taxon>
        <taxon>Kineosporiales</taxon>
        <taxon>Kineosporiaceae</taxon>
        <taxon>Pseudokineococcus</taxon>
    </lineage>
</organism>
<protein>
    <recommendedName>
        <fullName evidence="3">beta-galactosidase</fullName>
        <ecNumber evidence="3">3.2.1.23</ecNumber>
    </recommendedName>
</protein>
<dbReference type="Gene3D" id="2.60.40.10">
    <property type="entry name" value="Immunoglobulins"/>
    <property type="match status" value="1"/>
</dbReference>
<evidence type="ECO:0000256" key="5">
    <source>
        <dbReference type="ARBA" id="ARBA00023295"/>
    </source>
</evidence>
<gene>
    <name evidence="9" type="ORF">WDZ17_16855</name>
</gene>
<dbReference type="SUPFAM" id="SSF49303">
    <property type="entry name" value="beta-Galactosidase/glucuronidase domain"/>
    <property type="match status" value="1"/>
</dbReference>
<dbReference type="InterPro" id="IPR013783">
    <property type="entry name" value="Ig-like_fold"/>
</dbReference>
<dbReference type="InterPro" id="IPR050347">
    <property type="entry name" value="Bact_Beta-galactosidase"/>
</dbReference>
<proteinExistence type="inferred from homology"/>
<accession>A0ABU8RPR6</accession>
<evidence type="ECO:0000313" key="10">
    <source>
        <dbReference type="Proteomes" id="UP001387100"/>
    </source>
</evidence>
<feature type="compositionally biased region" description="Low complexity" evidence="6">
    <location>
        <begin position="1"/>
        <end position="18"/>
    </location>
</feature>